<evidence type="ECO:0000259" key="8">
    <source>
        <dbReference type="Pfam" id="PF01435"/>
    </source>
</evidence>
<dbReference type="OrthoDB" id="910748at2"/>
<protein>
    <submittedName>
        <fullName evidence="9">Peptidase family M48</fullName>
    </submittedName>
</protein>
<dbReference type="EMBL" id="FNFO01000002">
    <property type="protein sequence ID" value="SDK29774.1"/>
    <property type="molecule type" value="Genomic_DNA"/>
</dbReference>
<feature type="region of interest" description="Disordered" evidence="7">
    <location>
        <begin position="516"/>
        <end position="542"/>
    </location>
</feature>
<keyword evidence="4" id="KW-0378">Hydrolase</keyword>
<dbReference type="InterPro" id="IPR001915">
    <property type="entry name" value="Peptidase_M48"/>
</dbReference>
<dbReference type="GO" id="GO:0006515">
    <property type="term" value="P:protein quality control for misfolded or incompletely synthesized proteins"/>
    <property type="evidence" value="ECO:0007669"/>
    <property type="project" value="TreeGrafter"/>
</dbReference>
<keyword evidence="3" id="KW-0479">Metal-binding</keyword>
<dbReference type="STRING" id="1075417.SAMN05421823_102385"/>
<proteinExistence type="predicted"/>
<dbReference type="Proteomes" id="UP000198510">
    <property type="component" value="Unassembled WGS sequence"/>
</dbReference>
<dbReference type="AlphaFoldDB" id="A0A1G9ASG9"/>
<keyword evidence="5" id="KW-0862">Zinc</keyword>
<evidence type="ECO:0000256" key="7">
    <source>
        <dbReference type="SAM" id="MobiDB-lite"/>
    </source>
</evidence>
<accession>A0A1G9ASG9</accession>
<dbReference type="CDD" id="cd07324">
    <property type="entry name" value="M48C_Oma1-like"/>
    <property type="match status" value="1"/>
</dbReference>
<evidence type="ECO:0000256" key="3">
    <source>
        <dbReference type="ARBA" id="ARBA00022723"/>
    </source>
</evidence>
<comment type="cofactor">
    <cofactor evidence="1">
        <name>Zn(2+)</name>
        <dbReference type="ChEBI" id="CHEBI:29105"/>
    </cofactor>
</comment>
<keyword evidence="10" id="KW-1185">Reference proteome</keyword>
<dbReference type="PANTHER" id="PTHR22726">
    <property type="entry name" value="METALLOENDOPEPTIDASE OMA1"/>
    <property type="match status" value="1"/>
</dbReference>
<dbReference type="Gene3D" id="3.30.2010.10">
    <property type="entry name" value="Metalloproteases ('zincins'), catalytic domain"/>
    <property type="match status" value="1"/>
</dbReference>
<feature type="domain" description="Peptidase M48" evidence="8">
    <location>
        <begin position="105"/>
        <end position="176"/>
    </location>
</feature>
<gene>
    <name evidence="9" type="ORF">SAMN05421823_102385</name>
</gene>
<evidence type="ECO:0000256" key="6">
    <source>
        <dbReference type="ARBA" id="ARBA00023049"/>
    </source>
</evidence>
<dbReference type="GO" id="GO:0016020">
    <property type="term" value="C:membrane"/>
    <property type="evidence" value="ECO:0007669"/>
    <property type="project" value="TreeGrafter"/>
</dbReference>
<evidence type="ECO:0000256" key="4">
    <source>
        <dbReference type="ARBA" id="ARBA00022801"/>
    </source>
</evidence>
<organism evidence="9 10">
    <name type="scientific">Catalinimonas alkaloidigena</name>
    <dbReference type="NCBI Taxonomy" id="1075417"/>
    <lineage>
        <taxon>Bacteria</taxon>
        <taxon>Pseudomonadati</taxon>
        <taxon>Bacteroidota</taxon>
        <taxon>Cytophagia</taxon>
        <taxon>Cytophagales</taxon>
        <taxon>Catalimonadaceae</taxon>
        <taxon>Catalinimonas</taxon>
    </lineage>
</organism>
<dbReference type="PANTHER" id="PTHR22726:SF18">
    <property type="entry name" value="PEPTIDASE M48 DOMAIN-CONTAINING PROTEIN"/>
    <property type="match status" value="1"/>
</dbReference>
<dbReference type="InterPro" id="IPR051156">
    <property type="entry name" value="Mito/Outer_Membr_Metalloprot"/>
</dbReference>
<name>A0A1G9ASG9_9BACT</name>
<dbReference type="GO" id="GO:0004222">
    <property type="term" value="F:metalloendopeptidase activity"/>
    <property type="evidence" value="ECO:0007669"/>
    <property type="project" value="InterPro"/>
</dbReference>
<evidence type="ECO:0000256" key="5">
    <source>
        <dbReference type="ARBA" id="ARBA00022833"/>
    </source>
</evidence>
<keyword evidence="2" id="KW-0645">Protease</keyword>
<keyword evidence="6" id="KW-0482">Metalloprotease</keyword>
<evidence type="ECO:0000313" key="10">
    <source>
        <dbReference type="Proteomes" id="UP000198510"/>
    </source>
</evidence>
<evidence type="ECO:0000256" key="2">
    <source>
        <dbReference type="ARBA" id="ARBA00022670"/>
    </source>
</evidence>
<dbReference type="Pfam" id="PF01435">
    <property type="entry name" value="Peptidase_M48"/>
    <property type="match status" value="1"/>
</dbReference>
<reference evidence="9 10" key="1">
    <citation type="submission" date="2016-10" db="EMBL/GenBank/DDBJ databases">
        <authorList>
            <person name="de Groot N.N."/>
        </authorList>
    </citation>
    <scope>NUCLEOTIDE SEQUENCE [LARGE SCALE GENOMIC DNA]</scope>
    <source>
        <strain evidence="9 10">DSM 25186</strain>
    </source>
</reference>
<feature type="compositionally biased region" description="Basic residues" evidence="7">
    <location>
        <begin position="523"/>
        <end position="534"/>
    </location>
</feature>
<sequence>MLLTTRVVPTWKTGLYAGLLAGLLSYQPVAQPLLQAEGPIPADFLRRSSETYAERLEERQTDQEKRFVRKTSENFYLASSFQIRNWLYSGQITFNDPVSQYTGRVLDEVLRSQPALRKQVRIYTVLTPRVNAFTTDDGMIFVTLGLLSQLENEAQLAFILSHEVVHYTKKHVIRDYLESNKARQKRGDYRQLSEEDRKSARWGFSKEQEMEADLEGLNLFLKTGYTAHDLTRVFDVMAYAHIPYDDRRFPKSYFEDEFVQFPDSLFLEEVAAIHPENEDDDHSSHPAIPKRRAAVEAVLARQSATAAAGSQARVSEEGFLNMRHRARHDIAQLYLQRRQYEPALYQAFLLEGDGEDPAWTKQVMLQCLYGLTSYANRDKFNEVHVDEEEIEGQSQQVYHFFAQLEPKALNILAVKYAWDLTAQFPDDTYARQVADSLVKELVYFHKVALDEFQAPRPAPSADAQVDEAQATSNKYDKIRQRQTTPQEDLGFESTALAAWRDNARFVTLFEQHQAAHEKEESLKKKKNYHRTNKKSRTEAASRHAGLTGIDRMLVVDPEYIKISEIHSKGVQFLASEQANDRLNFLIQDNAQRLGLDTEILDDLAFGANDVDKFNDYVRLNRWIGLRMSHFRNGIQLATPDDAWRQAMMKKYDTRYFCRIGFASVRERRERIGQTLVLSAITFYGFPFGLYYAFTPDCGLYHYQIVMDLETGTPVFHCLDYINNRDRPDLLKSVLYDNFYQLQRLKL</sequence>
<evidence type="ECO:0000313" key="9">
    <source>
        <dbReference type="EMBL" id="SDK29774.1"/>
    </source>
</evidence>
<dbReference type="GO" id="GO:0046872">
    <property type="term" value="F:metal ion binding"/>
    <property type="evidence" value="ECO:0007669"/>
    <property type="project" value="UniProtKB-KW"/>
</dbReference>
<evidence type="ECO:0000256" key="1">
    <source>
        <dbReference type="ARBA" id="ARBA00001947"/>
    </source>
</evidence>
<dbReference type="RefSeq" id="WP_089679997.1">
    <property type="nucleotide sequence ID" value="NZ_FNFO01000002.1"/>
</dbReference>